<feature type="compositionally biased region" description="Polar residues" evidence="1">
    <location>
        <begin position="415"/>
        <end position="432"/>
    </location>
</feature>
<feature type="compositionally biased region" description="Polar residues" evidence="1">
    <location>
        <begin position="166"/>
        <end position="182"/>
    </location>
</feature>
<feature type="domain" description="FDF" evidence="2">
    <location>
        <begin position="288"/>
        <end position="454"/>
    </location>
</feature>
<dbReference type="EMBL" id="CP138582">
    <property type="protein sequence ID" value="WPG99695.1"/>
    <property type="molecule type" value="Genomic_DNA"/>
</dbReference>
<dbReference type="Proteomes" id="UP001303373">
    <property type="component" value="Chromosome 3"/>
</dbReference>
<proteinExistence type="predicted"/>
<dbReference type="Gene3D" id="3.40.50.10260">
    <property type="entry name" value="YjeF N-terminal domain"/>
    <property type="match status" value="1"/>
</dbReference>
<dbReference type="InterPro" id="IPR019050">
    <property type="entry name" value="FDF_dom"/>
</dbReference>
<evidence type="ECO:0000256" key="1">
    <source>
        <dbReference type="SAM" id="MobiDB-lite"/>
    </source>
</evidence>
<dbReference type="GO" id="GO:0033962">
    <property type="term" value="P:P-body assembly"/>
    <property type="evidence" value="ECO:0007669"/>
    <property type="project" value="TreeGrafter"/>
</dbReference>
<feature type="compositionally biased region" description="Low complexity" evidence="1">
    <location>
        <begin position="242"/>
        <end position="255"/>
    </location>
</feature>
<gene>
    <name evidence="3" type="ORF">R9X50_00251400</name>
</gene>
<dbReference type="GO" id="GO:0000932">
    <property type="term" value="C:P-body"/>
    <property type="evidence" value="ECO:0007669"/>
    <property type="project" value="TreeGrafter"/>
</dbReference>
<dbReference type="GO" id="GO:0003729">
    <property type="term" value="F:mRNA binding"/>
    <property type="evidence" value="ECO:0007669"/>
    <property type="project" value="TreeGrafter"/>
</dbReference>
<feature type="region of interest" description="Disordered" evidence="1">
    <location>
        <begin position="314"/>
        <end position="458"/>
    </location>
</feature>
<feature type="compositionally biased region" description="Basic residues" evidence="1">
    <location>
        <begin position="195"/>
        <end position="206"/>
    </location>
</feature>
<sequence>MANFQGMTVQLTLHQPPNTVLHGVVKEVIAGQTLTLQDVFFPSTGARWEQWTVQGSAIADLQVIGSSPTPIPTIGVRMDASQFPAPDANAQGPLPRHEPQPPQQPCQSLPTRPPPPRQPSPASFVDPAILSYGKSPVQSRTTSRAPPPAPATPIKSKLAKAAESLPINSSPFVAGPTNTHGAQNGEEGQGDNTSRKKVRRGQKKKANPQGTTNDPPAVMNAEVSRNGNDMNGGVERGKGWRQTPLLQPSPQTLSPANRSVSRKKNRKEREQEREVNQNGWATEDATDIQGMDDFDFEANHKLFDKKQVFNELRQGDTTADEDRLVGHNRLPRPGTYGGKNIHPTENVLSPKLQPKHLGNDVDSTSDADTELNFANGRSSSRHSKKQPSRQNSTPYEGKSIPLAASVSSDRGGMNRTLTSLSSRGPKNTSIAASSPRPDRTQSPHSAISTTKSAFPPQSSGSYDPHFVIQHTLTKCPLLHPSALHTLETETVARYGLTHEAITETAARSISESAMTLFDGYAGSRRESRATTVRGSMTSSMLLDRTSLPVIVILAGNHTIGARAIAAARHLIGRRTKIILAEALFESTETQDAQMRTQTSIIKRMMRGGANIKRGPWRKASEYIKNLNGPPAVIIDALLGGSTYDSLLDSNMQRAAEAQKEAREMIDWANRSRAPVLSVGCPSGVSGIDGSATIVDGEPLAVRPEKVVCLGAPMQGLLAATKAGERWDMTLADIGINIALRSDEAVVFGAQWVADLKFVEESSQEAGDV</sequence>
<protein>
    <submittedName>
        <fullName evidence="3">YjeF N-terminal domain-like protein</fullName>
    </submittedName>
</protein>
<dbReference type="Pfam" id="PF09532">
    <property type="entry name" value="FDF"/>
    <property type="match status" value="1"/>
</dbReference>
<dbReference type="GO" id="GO:0031087">
    <property type="term" value="P:deadenylation-independent decapping of nuclear-transcribed mRNA"/>
    <property type="evidence" value="ECO:0007669"/>
    <property type="project" value="TreeGrafter"/>
</dbReference>
<evidence type="ECO:0000313" key="4">
    <source>
        <dbReference type="Proteomes" id="UP001303373"/>
    </source>
</evidence>
<evidence type="ECO:0000259" key="2">
    <source>
        <dbReference type="SMART" id="SM01199"/>
    </source>
</evidence>
<dbReference type="Pfam" id="PF03853">
    <property type="entry name" value="YjeF_N"/>
    <property type="match status" value="1"/>
</dbReference>
<accession>A0AAQ3M4E9</accession>
<organism evidence="3 4">
    <name type="scientific">Acrodontium crateriforme</name>
    <dbReference type="NCBI Taxonomy" id="150365"/>
    <lineage>
        <taxon>Eukaryota</taxon>
        <taxon>Fungi</taxon>
        <taxon>Dikarya</taxon>
        <taxon>Ascomycota</taxon>
        <taxon>Pezizomycotina</taxon>
        <taxon>Dothideomycetes</taxon>
        <taxon>Dothideomycetidae</taxon>
        <taxon>Mycosphaerellales</taxon>
        <taxon>Teratosphaeriaceae</taxon>
        <taxon>Acrodontium</taxon>
    </lineage>
</organism>
<keyword evidence="4" id="KW-1185">Reference proteome</keyword>
<dbReference type="PANTHER" id="PTHR13612">
    <property type="entry name" value="ENHANCER OF MRNA-DECAPPING PROTEIN 3"/>
    <property type="match status" value="1"/>
</dbReference>
<dbReference type="InterPro" id="IPR004443">
    <property type="entry name" value="YjeF_N_dom"/>
</dbReference>
<feature type="compositionally biased region" description="Polar residues" evidence="1">
    <location>
        <begin position="442"/>
        <end position="458"/>
    </location>
</feature>
<name>A0AAQ3M4E9_9PEZI</name>
<feature type="region of interest" description="Disordered" evidence="1">
    <location>
        <begin position="82"/>
        <end position="285"/>
    </location>
</feature>
<dbReference type="SMART" id="SM01199">
    <property type="entry name" value="FDF"/>
    <property type="match status" value="1"/>
</dbReference>
<dbReference type="AlphaFoldDB" id="A0AAQ3M4E9"/>
<dbReference type="InterPro" id="IPR036652">
    <property type="entry name" value="YjeF_N_dom_sf"/>
</dbReference>
<evidence type="ECO:0000313" key="3">
    <source>
        <dbReference type="EMBL" id="WPG99695.1"/>
    </source>
</evidence>
<dbReference type="SUPFAM" id="SSF64153">
    <property type="entry name" value="YjeF N-terminal domain-like"/>
    <property type="match status" value="1"/>
</dbReference>
<dbReference type="PANTHER" id="PTHR13612:SF0">
    <property type="entry name" value="ENHANCER OF MRNA-DECAPPING PROTEIN 3"/>
    <property type="match status" value="1"/>
</dbReference>
<reference evidence="3 4" key="1">
    <citation type="submission" date="2023-11" db="EMBL/GenBank/DDBJ databases">
        <title>An acidophilic fungus is an integral part of prey digestion in a carnivorous sundew plant.</title>
        <authorList>
            <person name="Tsai I.J."/>
        </authorList>
    </citation>
    <scope>NUCLEOTIDE SEQUENCE [LARGE SCALE GENOMIC DNA]</scope>
    <source>
        <strain evidence="3">169a</strain>
    </source>
</reference>